<dbReference type="EMBL" id="AP014809">
    <property type="protein sequence ID" value="BAU88797.1"/>
    <property type="molecule type" value="Genomic_DNA"/>
</dbReference>
<gene>
    <name evidence="2" type="ORF">MPPM_0192</name>
</gene>
<dbReference type="AlphaFoldDB" id="A0A161JL22"/>
<sequence length="83" mass="8393">MGGPKRGALATKACYLRLQLALAPLESLDLGLAHDRAPIQVETGDEREGAGMADVIKPGNRRGAEGRISPAQLGGAGSAAAEA</sequence>
<evidence type="ECO:0000256" key="1">
    <source>
        <dbReference type="SAM" id="MobiDB-lite"/>
    </source>
</evidence>
<feature type="region of interest" description="Disordered" evidence="1">
    <location>
        <begin position="41"/>
        <end position="83"/>
    </location>
</feature>
<proteinExistence type="predicted"/>
<evidence type="ECO:0000313" key="3">
    <source>
        <dbReference type="Proteomes" id="UP000218288"/>
    </source>
</evidence>
<evidence type="ECO:0000313" key="2">
    <source>
        <dbReference type="EMBL" id="BAU88797.1"/>
    </source>
</evidence>
<protein>
    <submittedName>
        <fullName evidence="2">Uncharacterized protein</fullName>
    </submittedName>
</protein>
<name>A0A161JL22_9HYPH</name>
<dbReference type="Proteomes" id="UP000218288">
    <property type="component" value="Chromosome"/>
</dbReference>
<accession>A0A161JL22</accession>
<organism evidence="2 3">
    <name type="scientific">Methylorubrum populi</name>
    <dbReference type="NCBI Taxonomy" id="223967"/>
    <lineage>
        <taxon>Bacteria</taxon>
        <taxon>Pseudomonadati</taxon>
        <taxon>Pseudomonadota</taxon>
        <taxon>Alphaproteobacteria</taxon>
        <taxon>Hyphomicrobiales</taxon>
        <taxon>Methylobacteriaceae</taxon>
        <taxon>Methylorubrum</taxon>
    </lineage>
</organism>
<reference evidence="2 3" key="1">
    <citation type="journal article" date="2016" name="Genome Announc.">
        <title>Complete Genome Sequence of Methylobacterium populi P-1M, Isolated from Pink-Pigmented Household Biofilm.</title>
        <authorList>
            <person name="Morohoshi T."/>
            <person name="Ikeda T."/>
        </authorList>
    </citation>
    <scope>NUCLEOTIDE SEQUENCE [LARGE SCALE GENOMIC DNA]</scope>
    <source>
        <strain evidence="2 3">P-1M</strain>
    </source>
</reference>